<feature type="transmembrane region" description="Helical" evidence="9">
    <location>
        <begin position="12"/>
        <end position="29"/>
    </location>
</feature>
<evidence type="ECO:0000256" key="9">
    <source>
        <dbReference type="RuleBase" id="RU363032"/>
    </source>
</evidence>
<evidence type="ECO:0000256" key="1">
    <source>
        <dbReference type="ARBA" id="ARBA00004651"/>
    </source>
</evidence>
<keyword evidence="6" id="KW-0029">Amino-acid transport</keyword>
<comment type="similarity">
    <text evidence="2">Belongs to the binding-protein-dependent transport system permease family. HisMQ subfamily.</text>
</comment>
<evidence type="ECO:0000256" key="4">
    <source>
        <dbReference type="ARBA" id="ARBA00022475"/>
    </source>
</evidence>
<dbReference type="InterPro" id="IPR010065">
    <property type="entry name" value="AA_ABC_transptr_permease_3TM"/>
</dbReference>
<dbReference type="Proteomes" id="UP000326464">
    <property type="component" value="Unassembled WGS sequence"/>
</dbReference>
<comment type="caution">
    <text evidence="11">The sequence shown here is derived from an EMBL/GenBank/DDBJ whole genome shotgun (WGS) entry which is preliminary data.</text>
</comment>
<reference evidence="12" key="1">
    <citation type="submission" date="2019-07" db="EMBL/GenBank/DDBJ databases">
        <title>Arthrobacter KR32 sp. nov., isolated from mountain cheese made of cows milk.</title>
        <authorList>
            <person name="Flegler A."/>
        </authorList>
    </citation>
    <scope>NUCLEOTIDE SEQUENCE [LARGE SCALE GENOMIC DNA]</scope>
    <source>
        <strain evidence="12">KR32</strain>
    </source>
</reference>
<evidence type="ECO:0000256" key="2">
    <source>
        <dbReference type="ARBA" id="ARBA00010072"/>
    </source>
</evidence>
<keyword evidence="4" id="KW-1003">Cell membrane</keyword>
<dbReference type="InterPro" id="IPR035906">
    <property type="entry name" value="MetI-like_sf"/>
</dbReference>
<evidence type="ECO:0000256" key="5">
    <source>
        <dbReference type="ARBA" id="ARBA00022692"/>
    </source>
</evidence>
<evidence type="ECO:0000256" key="7">
    <source>
        <dbReference type="ARBA" id="ARBA00022989"/>
    </source>
</evidence>
<evidence type="ECO:0000256" key="3">
    <source>
        <dbReference type="ARBA" id="ARBA00022448"/>
    </source>
</evidence>
<name>A0A7X1TMR3_9MICC</name>
<dbReference type="PROSITE" id="PS50928">
    <property type="entry name" value="ABC_TM1"/>
    <property type="match status" value="1"/>
</dbReference>
<dbReference type="Pfam" id="PF00528">
    <property type="entry name" value="BPD_transp_1"/>
    <property type="match status" value="1"/>
</dbReference>
<feature type="transmembrane region" description="Helical" evidence="9">
    <location>
        <begin position="60"/>
        <end position="80"/>
    </location>
</feature>
<dbReference type="PANTHER" id="PTHR30614">
    <property type="entry name" value="MEMBRANE COMPONENT OF AMINO ACID ABC TRANSPORTER"/>
    <property type="match status" value="1"/>
</dbReference>
<feature type="domain" description="ABC transmembrane type-1" evidence="10">
    <location>
        <begin position="56"/>
        <end position="250"/>
    </location>
</feature>
<evidence type="ECO:0000259" key="10">
    <source>
        <dbReference type="PROSITE" id="PS50928"/>
    </source>
</evidence>
<proteinExistence type="inferred from homology"/>
<dbReference type="GO" id="GO:0043190">
    <property type="term" value="C:ATP-binding cassette (ABC) transporter complex"/>
    <property type="evidence" value="ECO:0007669"/>
    <property type="project" value="InterPro"/>
</dbReference>
<evidence type="ECO:0000313" key="12">
    <source>
        <dbReference type="Proteomes" id="UP000326464"/>
    </source>
</evidence>
<dbReference type="CDD" id="cd06261">
    <property type="entry name" value="TM_PBP2"/>
    <property type="match status" value="1"/>
</dbReference>
<gene>
    <name evidence="11" type="ORF">FNH21_04515</name>
</gene>
<keyword evidence="8 9" id="KW-0472">Membrane</keyword>
<dbReference type="InterPro" id="IPR043429">
    <property type="entry name" value="ArtM/GltK/GlnP/TcyL/YhdX-like"/>
</dbReference>
<dbReference type="PANTHER" id="PTHR30614:SF20">
    <property type="entry name" value="GLUTAMINE TRANSPORT SYSTEM PERMEASE PROTEIN GLNP"/>
    <property type="match status" value="1"/>
</dbReference>
<evidence type="ECO:0000256" key="6">
    <source>
        <dbReference type="ARBA" id="ARBA00022970"/>
    </source>
</evidence>
<dbReference type="InterPro" id="IPR000515">
    <property type="entry name" value="MetI-like"/>
</dbReference>
<dbReference type="NCBIfam" id="TIGR01726">
    <property type="entry name" value="HEQRo_perm_3TM"/>
    <property type="match status" value="1"/>
</dbReference>
<dbReference type="GO" id="GO:0006865">
    <property type="term" value="P:amino acid transport"/>
    <property type="evidence" value="ECO:0007669"/>
    <property type="project" value="UniProtKB-KW"/>
</dbReference>
<evidence type="ECO:0000313" key="11">
    <source>
        <dbReference type="EMBL" id="MPY09984.1"/>
    </source>
</evidence>
<feature type="transmembrane region" description="Helical" evidence="9">
    <location>
        <begin position="101"/>
        <end position="119"/>
    </location>
</feature>
<sequence length="261" mass="28245">MKRSTRRRLTQGVLYAIFAAVILFVLLSADWGRIQPYFFNVDVARAAFPEILTIAAKNTIVYTAIAFVGGMLFGLLLALMKLSPVLPYRWLATGYIELFRGLPALLVIFGFAFAVPIAFQWQAPGGSVGAGLIGLIVVSAAYIAETIRAGIEAVPKGQVEAARSLGMGSTWTLVTVVLPQAFRIITPPLTNELVILIKDTSLLFIAGMAIGDRELTTFARDSLTNSANATPLVVAALLYLVITLPLTQLVAKLERHNKRGR</sequence>
<keyword evidence="7 9" id="KW-1133">Transmembrane helix</keyword>
<dbReference type="RefSeq" id="WP_191931612.1">
    <property type="nucleotide sequence ID" value="NZ_VJXX01000001.1"/>
</dbReference>
<keyword evidence="12" id="KW-1185">Reference proteome</keyword>
<organism evidence="11 12">
    <name type="scientific">Arthrobacter bussei</name>
    <dbReference type="NCBI Taxonomy" id="2594179"/>
    <lineage>
        <taxon>Bacteria</taxon>
        <taxon>Bacillati</taxon>
        <taxon>Actinomycetota</taxon>
        <taxon>Actinomycetes</taxon>
        <taxon>Micrococcales</taxon>
        <taxon>Micrococcaceae</taxon>
        <taxon>Arthrobacter</taxon>
    </lineage>
</organism>
<feature type="transmembrane region" description="Helical" evidence="9">
    <location>
        <begin position="125"/>
        <end position="144"/>
    </location>
</feature>
<keyword evidence="3 9" id="KW-0813">Transport</keyword>
<dbReference type="EMBL" id="VJXX01000001">
    <property type="protein sequence ID" value="MPY09984.1"/>
    <property type="molecule type" value="Genomic_DNA"/>
</dbReference>
<evidence type="ECO:0000256" key="8">
    <source>
        <dbReference type="ARBA" id="ARBA00023136"/>
    </source>
</evidence>
<dbReference type="SUPFAM" id="SSF161098">
    <property type="entry name" value="MetI-like"/>
    <property type="match status" value="1"/>
</dbReference>
<feature type="transmembrane region" description="Helical" evidence="9">
    <location>
        <begin position="231"/>
        <end position="251"/>
    </location>
</feature>
<dbReference type="Gene3D" id="1.10.3720.10">
    <property type="entry name" value="MetI-like"/>
    <property type="match status" value="1"/>
</dbReference>
<comment type="subcellular location">
    <subcellularLocation>
        <location evidence="1 9">Cell membrane</location>
        <topology evidence="1 9">Multi-pass membrane protein</topology>
    </subcellularLocation>
</comment>
<dbReference type="GO" id="GO:0022857">
    <property type="term" value="F:transmembrane transporter activity"/>
    <property type="evidence" value="ECO:0007669"/>
    <property type="project" value="InterPro"/>
</dbReference>
<dbReference type="AlphaFoldDB" id="A0A7X1TMR3"/>
<protein>
    <submittedName>
        <fullName evidence="11">Amino acid ABC transporter permease</fullName>
    </submittedName>
</protein>
<accession>A0A7X1TMR3</accession>
<keyword evidence="5 9" id="KW-0812">Transmembrane</keyword>